<proteinExistence type="predicted"/>
<organism evidence="1">
    <name type="scientific">Escherichia coli</name>
    <dbReference type="NCBI Taxonomy" id="562"/>
    <lineage>
        <taxon>Bacteria</taxon>
        <taxon>Pseudomonadati</taxon>
        <taxon>Pseudomonadota</taxon>
        <taxon>Gammaproteobacteria</taxon>
        <taxon>Enterobacterales</taxon>
        <taxon>Enterobacteriaceae</taxon>
        <taxon>Escherichia</taxon>
    </lineage>
</organism>
<sequence>MKKIHLACSGLTGVIYAGHLLKGERKWAEGKQDVTVPALVAVAEHTLKNDGAIIISTGDGVPVYEVSVKKL</sequence>
<evidence type="ECO:0000313" key="1">
    <source>
        <dbReference type="EMBL" id="MHO04642.1"/>
    </source>
</evidence>
<dbReference type="InterPro" id="IPR055869">
    <property type="entry name" value="DUF7446"/>
</dbReference>
<accession>A0A3L0VXQ8</accession>
<comment type="caution">
    <text evidence="1">The sequence shown here is derived from an EMBL/GenBank/DDBJ whole genome shotgun (WGS) entry which is preliminary data.</text>
</comment>
<name>A0A3L0VXQ8_ECOLX</name>
<dbReference type="Pfam" id="PF24233">
    <property type="entry name" value="DUF7446"/>
    <property type="match status" value="1"/>
</dbReference>
<dbReference type="EMBL" id="RNRV01000013">
    <property type="protein sequence ID" value="MHO04642.1"/>
    <property type="molecule type" value="Genomic_DNA"/>
</dbReference>
<protein>
    <submittedName>
        <fullName evidence="1">Uncharacterized protein</fullName>
    </submittedName>
</protein>
<dbReference type="AlphaFoldDB" id="A0A3L0VXQ8"/>
<reference evidence="1" key="1">
    <citation type="submission" date="2018-10" db="EMBL/GenBank/DDBJ databases">
        <authorList>
            <consortium name="NARMS: The National Antimicrobial Resistance Monitoring System"/>
        </authorList>
    </citation>
    <scope>NUCLEOTIDE SEQUENCE [LARGE SCALE GENOMIC DNA]</scope>
    <source>
        <strain evidence="1">CVM N17EC0388</strain>
    </source>
</reference>
<gene>
    <name evidence="1" type="ORF">D9F05_09680</name>
</gene>